<dbReference type="OrthoDB" id="416777at2759"/>
<dbReference type="Proteomes" id="UP000596742">
    <property type="component" value="Unassembled WGS sequence"/>
</dbReference>
<protein>
    <submittedName>
        <fullName evidence="2">Uncharacterized protein</fullName>
    </submittedName>
</protein>
<dbReference type="EMBL" id="UYJE01010135">
    <property type="protein sequence ID" value="VDI80059.1"/>
    <property type="molecule type" value="Genomic_DNA"/>
</dbReference>
<evidence type="ECO:0000313" key="2">
    <source>
        <dbReference type="EMBL" id="VDI80059.1"/>
    </source>
</evidence>
<dbReference type="AlphaFoldDB" id="A0A8B6HJ11"/>
<comment type="caution">
    <text evidence="2">The sequence shown here is derived from an EMBL/GenBank/DDBJ whole genome shotgun (WGS) entry which is preliminary data.</text>
</comment>
<sequence>MKHGSSSPNDIERFSIIHIVRHYTSGSMAGVMMPKAAAKFIAEKSEDIKINKDGVNNLARVMFKCVKDDTYNIKSWKTAHELNPSEMTKETVDWYATVIYSNMRYEIYKHDIINHIFDSPEGQNDPTEREKGEISDRPCQVEVQTIKTSSSL</sequence>
<feature type="compositionally biased region" description="Basic and acidic residues" evidence="1">
    <location>
        <begin position="126"/>
        <end position="136"/>
    </location>
</feature>
<accession>A0A8B6HJ11</accession>
<organism evidence="2 3">
    <name type="scientific">Mytilus galloprovincialis</name>
    <name type="common">Mediterranean mussel</name>
    <dbReference type="NCBI Taxonomy" id="29158"/>
    <lineage>
        <taxon>Eukaryota</taxon>
        <taxon>Metazoa</taxon>
        <taxon>Spiralia</taxon>
        <taxon>Lophotrochozoa</taxon>
        <taxon>Mollusca</taxon>
        <taxon>Bivalvia</taxon>
        <taxon>Autobranchia</taxon>
        <taxon>Pteriomorphia</taxon>
        <taxon>Mytilida</taxon>
        <taxon>Mytiloidea</taxon>
        <taxon>Mytilidae</taxon>
        <taxon>Mytilinae</taxon>
        <taxon>Mytilus</taxon>
    </lineage>
</organism>
<evidence type="ECO:0000256" key="1">
    <source>
        <dbReference type="SAM" id="MobiDB-lite"/>
    </source>
</evidence>
<keyword evidence="3" id="KW-1185">Reference proteome</keyword>
<reference evidence="2" key="1">
    <citation type="submission" date="2018-11" db="EMBL/GenBank/DDBJ databases">
        <authorList>
            <person name="Alioto T."/>
            <person name="Alioto T."/>
        </authorList>
    </citation>
    <scope>NUCLEOTIDE SEQUENCE</scope>
</reference>
<feature type="compositionally biased region" description="Polar residues" evidence="1">
    <location>
        <begin position="142"/>
        <end position="152"/>
    </location>
</feature>
<feature type="region of interest" description="Disordered" evidence="1">
    <location>
        <begin position="119"/>
        <end position="152"/>
    </location>
</feature>
<evidence type="ECO:0000313" key="3">
    <source>
        <dbReference type="Proteomes" id="UP000596742"/>
    </source>
</evidence>
<proteinExistence type="predicted"/>
<gene>
    <name evidence="2" type="ORF">MGAL_10B055977</name>
</gene>
<name>A0A8B6HJ11_MYTGA</name>